<dbReference type="RefSeq" id="WP_047239706.1">
    <property type="nucleotide sequence ID" value="NZ_CP011541.1"/>
</dbReference>
<keyword evidence="1" id="KW-0472">Membrane</keyword>
<dbReference type="STRING" id="1050174.CEPID_03175"/>
<evidence type="ECO:0000256" key="1">
    <source>
        <dbReference type="SAM" id="Phobius"/>
    </source>
</evidence>
<gene>
    <name evidence="2" type="ORF">CEPID_03175</name>
</gene>
<dbReference type="AlphaFoldDB" id="A0A0G3GPK1"/>
<reference evidence="2 3" key="1">
    <citation type="submission" date="2015-05" db="EMBL/GenBank/DDBJ databases">
        <title>Complete genome sequence of Corynebacterium epidermidicanis DSM 45586, isolated from the skin of a dog suffering from pruritus.</title>
        <authorList>
            <person name="Ruckert C."/>
            <person name="Albersmeier A."/>
            <person name="Winkler A."/>
            <person name="Tauch A."/>
        </authorList>
    </citation>
    <scope>NUCLEOTIDE SEQUENCE [LARGE SCALE GENOMIC DNA]</scope>
    <source>
        <strain evidence="2 3">DSM 45586</strain>
    </source>
</reference>
<dbReference type="EMBL" id="CP011541">
    <property type="protein sequence ID" value="AKK02515.1"/>
    <property type="molecule type" value="Genomic_DNA"/>
</dbReference>
<keyword evidence="1" id="KW-0812">Transmembrane</keyword>
<proteinExistence type="predicted"/>
<evidence type="ECO:0000313" key="2">
    <source>
        <dbReference type="EMBL" id="AKK02515.1"/>
    </source>
</evidence>
<keyword evidence="3" id="KW-1185">Reference proteome</keyword>
<dbReference type="Proteomes" id="UP000035368">
    <property type="component" value="Chromosome"/>
</dbReference>
<evidence type="ECO:0000313" key="3">
    <source>
        <dbReference type="Proteomes" id="UP000035368"/>
    </source>
</evidence>
<name>A0A0G3GPK1_9CORY</name>
<accession>A0A0G3GPK1</accession>
<organism evidence="2 3">
    <name type="scientific">Corynebacterium epidermidicanis</name>
    <dbReference type="NCBI Taxonomy" id="1050174"/>
    <lineage>
        <taxon>Bacteria</taxon>
        <taxon>Bacillati</taxon>
        <taxon>Actinomycetota</taxon>
        <taxon>Actinomycetes</taxon>
        <taxon>Mycobacteriales</taxon>
        <taxon>Corynebacteriaceae</taxon>
        <taxon>Corynebacterium</taxon>
    </lineage>
</organism>
<feature type="transmembrane region" description="Helical" evidence="1">
    <location>
        <begin position="36"/>
        <end position="54"/>
    </location>
</feature>
<protein>
    <submittedName>
        <fullName evidence="2">Uncharacterized protein</fullName>
    </submittedName>
</protein>
<dbReference type="KEGG" id="cei:CEPID_03175"/>
<sequence>MSRKQLRNDSLVGFLGFFAALSVIQAAINVMRPEPEIWPAVLALVLVVATVLAWKAPRK</sequence>
<keyword evidence="1" id="KW-1133">Transmembrane helix</keyword>
<dbReference type="OrthoDB" id="4427502at2"/>